<dbReference type="GO" id="GO:0004180">
    <property type="term" value="F:carboxypeptidase activity"/>
    <property type="evidence" value="ECO:0007669"/>
    <property type="project" value="UniProtKB-KW"/>
</dbReference>
<sequence length="202" mass="20940">MALTLAVSVYGSTLWAESGAMKPEPKRPEGVQTQWAIAPEGGEAPTTAYPEGTLLQKDITLPAGTLLPGGAVLPQSPAEAAPTDAPMSRSAVDLDAATGVPYISGGIGVSGREEMEGVKSKFNLRLLFAVKGSGAYLADVKVRIDDAAGPTLLTAVAQGPWFYADLAPGSYVLTVDNAGQTQSRDIQVPATGAVEQSFYWTD</sequence>
<comment type="caution">
    <text evidence="1">The sequence shown here is derived from an EMBL/GenBank/DDBJ whole genome shotgun (WGS) entry which is preliminary data.</text>
</comment>
<name>A0A6P1DMQ5_9GAMM</name>
<gene>
    <name evidence="1" type="ORF">G3480_02585</name>
</gene>
<keyword evidence="1" id="KW-0121">Carboxypeptidase</keyword>
<evidence type="ECO:0000313" key="1">
    <source>
        <dbReference type="EMBL" id="NEX19209.1"/>
    </source>
</evidence>
<accession>A0A6P1DMQ5</accession>
<evidence type="ECO:0000313" key="2">
    <source>
        <dbReference type="Proteomes" id="UP000471640"/>
    </source>
</evidence>
<dbReference type="Proteomes" id="UP000471640">
    <property type="component" value="Unassembled WGS sequence"/>
</dbReference>
<protein>
    <submittedName>
        <fullName evidence="1">Carboxypeptidase regulatory-like domain-containing protein</fullName>
    </submittedName>
</protein>
<keyword evidence="2" id="KW-1185">Reference proteome</keyword>
<keyword evidence="1" id="KW-0645">Protease</keyword>
<dbReference type="EMBL" id="JAAIJR010000006">
    <property type="protein sequence ID" value="NEX19209.1"/>
    <property type="molecule type" value="Genomic_DNA"/>
</dbReference>
<keyword evidence="1" id="KW-0378">Hydrolase</keyword>
<dbReference type="AlphaFoldDB" id="A0A6P1DMQ5"/>
<proteinExistence type="predicted"/>
<reference evidence="2" key="1">
    <citation type="journal article" date="2020" name="Microbiol. Resour. Announc.">
        <title>Draft Genome Sequences of Thiorhodococcus mannitoliphagus and Thiorhodococcus minor, Purple Sulfur Photosynthetic Bacteria in the Gammaproteobacterial Family Chromatiaceae.</title>
        <authorList>
            <person name="Aviles F.A."/>
            <person name="Meyer T.E."/>
            <person name="Kyndt J.A."/>
        </authorList>
    </citation>
    <scope>NUCLEOTIDE SEQUENCE [LARGE SCALE GENOMIC DNA]</scope>
    <source>
        <strain evidence="2">DSM 18266</strain>
    </source>
</reference>
<reference evidence="1 2" key="2">
    <citation type="submission" date="2020-02" db="EMBL/GenBank/DDBJ databases">
        <title>Genome sequences of Thiorhodococcus mannitoliphagus and Thiorhodococcus minor, purple sulfur photosynthetic bacteria in the gammaproteobacterial family, Chromatiaceae.</title>
        <authorList>
            <person name="Aviles F.A."/>
            <person name="Meyer T.E."/>
            <person name="Kyndt J.A."/>
        </authorList>
    </citation>
    <scope>NUCLEOTIDE SEQUENCE [LARGE SCALE GENOMIC DNA]</scope>
    <source>
        <strain evidence="1 2">DSM 18266</strain>
    </source>
</reference>
<organism evidence="1 2">
    <name type="scientific">Thiorhodococcus mannitoliphagus</name>
    <dbReference type="NCBI Taxonomy" id="329406"/>
    <lineage>
        <taxon>Bacteria</taxon>
        <taxon>Pseudomonadati</taxon>
        <taxon>Pseudomonadota</taxon>
        <taxon>Gammaproteobacteria</taxon>
        <taxon>Chromatiales</taxon>
        <taxon>Chromatiaceae</taxon>
        <taxon>Thiorhodococcus</taxon>
    </lineage>
</organism>